<keyword evidence="3" id="KW-1185">Reference proteome</keyword>
<name>A0A4S4L3U4_9AGAM</name>
<dbReference type="OrthoDB" id="10675058at2759"/>
<evidence type="ECO:0000256" key="1">
    <source>
        <dbReference type="SAM" id="MobiDB-lite"/>
    </source>
</evidence>
<feature type="compositionally biased region" description="Basic and acidic residues" evidence="1">
    <location>
        <begin position="80"/>
        <end position="94"/>
    </location>
</feature>
<feature type="compositionally biased region" description="Polar residues" evidence="1">
    <location>
        <begin position="36"/>
        <end position="45"/>
    </location>
</feature>
<gene>
    <name evidence="2" type="ORF">EW146_g9749</name>
</gene>
<protein>
    <submittedName>
        <fullName evidence="2">Uncharacterized protein</fullName>
    </submittedName>
</protein>
<evidence type="ECO:0000313" key="2">
    <source>
        <dbReference type="EMBL" id="THH05994.1"/>
    </source>
</evidence>
<organism evidence="2 3">
    <name type="scientific">Bondarzewia mesenterica</name>
    <dbReference type="NCBI Taxonomy" id="1095465"/>
    <lineage>
        <taxon>Eukaryota</taxon>
        <taxon>Fungi</taxon>
        <taxon>Dikarya</taxon>
        <taxon>Basidiomycota</taxon>
        <taxon>Agaricomycotina</taxon>
        <taxon>Agaricomycetes</taxon>
        <taxon>Russulales</taxon>
        <taxon>Bondarzewiaceae</taxon>
        <taxon>Bondarzewia</taxon>
    </lineage>
</organism>
<comment type="caution">
    <text evidence="2">The sequence shown here is derived from an EMBL/GenBank/DDBJ whole genome shotgun (WGS) entry which is preliminary data.</text>
</comment>
<feature type="region of interest" description="Disordered" evidence="1">
    <location>
        <begin position="1"/>
        <end position="98"/>
    </location>
</feature>
<feature type="region of interest" description="Disordered" evidence="1">
    <location>
        <begin position="294"/>
        <end position="315"/>
    </location>
</feature>
<accession>A0A4S4L3U4</accession>
<dbReference type="Proteomes" id="UP000310158">
    <property type="component" value="Unassembled WGS sequence"/>
</dbReference>
<dbReference type="AlphaFoldDB" id="A0A4S4L3U4"/>
<reference evidence="2 3" key="1">
    <citation type="submission" date="2019-02" db="EMBL/GenBank/DDBJ databases">
        <title>Genome sequencing of the rare red list fungi Bondarzewia mesenterica.</title>
        <authorList>
            <person name="Buettner E."/>
            <person name="Kellner H."/>
        </authorList>
    </citation>
    <scope>NUCLEOTIDE SEQUENCE [LARGE SCALE GENOMIC DNA]</scope>
    <source>
        <strain evidence="2 3">DSM 108281</strain>
    </source>
</reference>
<sequence>MFPSRRYTSEKSSDSLALPSRGSTTGSLKDIVDENSPAQAKSQTEIGKIAAERPAKRRSSALRFPFSAISNASESQIDIPHSESRPHSVQEAKEPPSPAARCQMAFEFTGKEAATQNNSGIEGDRRTQLRRDFRNRGIGWKHRHTAVYSAADDGLMHRPNVIYPPLAEFLKFQPPMEDMLWDSEWDKMEVDSEDESMEQLVELYQEALVEEDRKAALREDEAEGDFSSASLNHYPSSAFMEPSSVDHATLVDQQEEDFEDLLRVINGRSKLKNDNLRPSSLQAPLPFKVPDADEKRCRAGRPGREAESIEDKPVEKKTCRGLMTRTENDRTRKIAWFA</sequence>
<dbReference type="EMBL" id="SGPL01000934">
    <property type="protein sequence ID" value="THH05994.1"/>
    <property type="molecule type" value="Genomic_DNA"/>
</dbReference>
<evidence type="ECO:0000313" key="3">
    <source>
        <dbReference type="Proteomes" id="UP000310158"/>
    </source>
</evidence>
<proteinExistence type="predicted"/>